<keyword evidence="3" id="KW-1185">Reference proteome</keyword>
<dbReference type="EMBL" id="RCDD01000001">
    <property type="protein sequence ID" value="RLK60820.1"/>
    <property type="molecule type" value="Genomic_DNA"/>
</dbReference>
<dbReference type="RefSeq" id="WP_281274634.1">
    <property type="nucleotide sequence ID" value="NZ_RCDD01000001.1"/>
</dbReference>
<sequence>MSSSRLLDTRNNAGPRGTLTPLRGLQVAGLAATLPLGGQA</sequence>
<reference evidence="2 3" key="1">
    <citation type="submission" date="2018-10" db="EMBL/GenBank/DDBJ databases">
        <title>Genomic Encyclopedia of Archaeal and Bacterial Type Strains, Phase II (KMG-II): from individual species to whole genera.</title>
        <authorList>
            <person name="Goeker M."/>
        </authorList>
    </citation>
    <scope>NUCLEOTIDE SEQUENCE [LARGE SCALE GENOMIC DNA]</scope>
    <source>
        <strain evidence="2 3">DSM 45657</strain>
    </source>
</reference>
<dbReference type="AlphaFoldDB" id="A0A421B9F5"/>
<organism evidence="2 3">
    <name type="scientific">Actinokineospora cianjurensis</name>
    <dbReference type="NCBI Taxonomy" id="585224"/>
    <lineage>
        <taxon>Bacteria</taxon>
        <taxon>Bacillati</taxon>
        <taxon>Actinomycetota</taxon>
        <taxon>Actinomycetes</taxon>
        <taxon>Pseudonocardiales</taxon>
        <taxon>Pseudonocardiaceae</taxon>
        <taxon>Actinokineospora</taxon>
    </lineage>
</organism>
<name>A0A421B9F5_9PSEU</name>
<evidence type="ECO:0000256" key="1">
    <source>
        <dbReference type="SAM" id="MobiDB-lite"/>
    </source>
</evidence>
<comment type="caution">
    <text evidence="2">The sequence shown here is derived from an EMBL/GenBank/DDBJ whole genome shotgun (WGS) entry which is preliminary data.</text>
</comment>
<proteinExistence type="predicted"/>
<evidence type="ECO:0000313" key="3">
    <source>
        <dbReference type="Proteomes" id="UP000282454"/>
    </source>
</evidence>
<dbReference type="Proteomes" id="UP000282454">
    <property type="component" value="Unassembled WGS sequence"/>
</dbReference>
<feature type="region of interest" description="Disordered" evidence="1">
    <location>
        <begin position="1"/>
        <end position="20"/>
    </location>
</feature>
<protein>
    <submittedName>
        <fullName evidence="2">Uncharacterized protein</fullName>
    </submittedName>
</protein>
<gene>
    <name evidence="2" type="ORF">CLV68_1334</name>
</gene>
<evidence type="ECO:0000313" key="2">
    <source>
        <dbReference type="EMBL" id="RLK60820.1"/>
    </source>
</evidence>
<accession>A0A421B9F5</accession>
<feature type="compositionally biased region" description="Polar residues" evidence="1">
    <location>
        <begin position="1"/>
        <end position="12"/>
    </location>
</feature>